<name>A0A5B2W2A1_9BACT</name>
<gene>
    <name evidence="2" type="ORF">F0L74_05930</name>
</gene>
<comment type="caution">
    <text evidence="2">The sequence shown here is derived from an EMBL/GenBank/DDBJ whole genome shotgun (WGS) entry which is preliminary data.</text>
</comment>
<protein>
    <submittedName>
        <fullName evidence="2">Uncharacterized protein</fullName>
    </submittedName>
</protein>
<keyword evidence="3" id="KW-1185">Reference proteome</keyword>
<proteinExistence type="predicted"/>
<accession>A0A5B2W2A1</accession>
<reference evidence="2 3" key="1">
    <citation type="submission" date="2019-09" db="EMBL/GenBank/DDBJ databases">
        <title>Chitinophaga ginsengihumi sp. nov., isolated from soil of ginseng rhizosphere.</title>
        <authorList>
            <person name="Lee J."/>
        </authorList>
    </citation>
    <scope>NUCLEOTIDE SEQUENCE [LARGE SCALE GENOMIC DNA]</scope>
    <source>
        <strain evidence="2 3">BN140078</strain>
    </source>
</reference>
<dbReference type="RefSeq" id="WP_149836884.1">
    <property type="nucleotide sequence ID" value="NZ_VUOC01000001.1"/>
</dbReference>
<feature type="compositionally biased region" description="Low complexity" evidence="1">
    <location>
        <begin position="77"/>
        <end position="104"/>
    </location>
</feature>
<dbReference type="AlphaFoldDB" id="A0A5B2W2A1"/>
<sequence length="172" mass="17673">MNNIQAIDIASKLFPNYPSVDAFHITSDGQAFQKDHQAGNHARSFKVAAQQRVIIVTREECESYNNLEHMTAELTDPSPSSLPGSTLPSEQGDGPPAPGDGTTASLFGREAAALSAPPVTTEPEPGVEPTGAADSATADSRNPATSSKPTGKSAAKDGVKSAGKGASKGTKK</sequence>
<feature type="compositionally biased region" description="Low complexity" evidence="1">
    <location>
        <begin position="116"/>
        <end position="133"/>
    </location>
</feature>
<reference evidence="2 3" key="2">
    <citation type="submission" date="2019-09" db="EMBL/GenBank/DDBJ databases">
        <authorList>
            <person name="Jin C."/>
        </authorList>
    </citation>
    <scope>NUCLEOTIDE SEQUENCE [LARGE SCALE GENOMIC DNA]</scope>
    <source>
        <strain evidence="2 3">BN140078</strain>
    </source>
</reference>
<evidence type="ECO:0000313" key="2">
    <source>
        <dbReference type="EMBL" id="KAA2245495.1"/>
    </source>
</evidence>
<feature type="region of interest" description="Disordered" evidence="1">
    <location>
        <begin position="69"/>
        <end position="172"/>
    </location>
</feature>
<evidence type="ECO:0000313" key="3">
    <source>
        <dbReference type="Proteomes" id="UP000324611"/>
    </source>
</evidence>
<feature type="compositionally biased region" description="Low complexity" evidence="1">
    <location>
        <begin position="160"/>
        <end position="172"/>
    </location>
</feature>
<dbReference type="Proteomes" id="UP000324611">
    <property type="component" value="Unassembled WGS sequence"/>
</dbReference>
<dbReference type="EMBL" id="VUOC01000001">
    <property type="protein sequence ID" value="KAA2245495.1"/>
    <property type="molecule type" value="Genomic_DNA"/>
</dbReference>
<organism evidence="2 3">
    <name type="scientific">Chitinophaga agrisoli</name>
    <dbReference type="NCBI Taxonomy" id="2607653"/>
    <lineage>
        <taxon>Bacteria</taxon>
        <taxon>Pseudomonadati</taxon>
        <taxon>Bacteroidota</taxon>
        <taxon>Chitinophagia</taxon>
        <taxon>Chitinophagales</taxon>
        <taxon>Chitinophagaceae</taxon>
        <taxon>Chitinophaga</taxon>
    </lineage>
</organism>
<feature type="compositionally biased region" description="Polar residues" evidence="1">
    <location>
        <begin position="137"/>
        <end position="150"/>
    </location>
</feature>
<evidence type="ECO:0000256" key="1">
    <source>
        <dbReference type="SAM" id="MobiDB-lite"/>
    </source>
</evidence>